<dbReference type="SUPFAM" id="SSF51445">
    <property type="entry name" value="(Trans)glycosidases"/>
    <property type="match status" value="1"/>
</dbReference>
<keyword evidence="2" id="KW-1015">Disulfide bond</keyword>
<dbReference type="GO" id="GO:0005975">
    <property type="term" value="P:carbohydrate metabolic process"/>
    <property type="evidence" value="ECO:0007669"/>
    <property type="project" value="InterPro"/>
</dbReference>
<dbReference type="InterPro" id="IPR050314">
    <property type="entry name" value="Glycosyl_Hydrlase_18"/>
</dbReference>
<reference evidence="8" key="2">
    <citation type="submission" date="2024-01" db="EMBL/GenBank/DDBJ databases">
        <authorList>
            <person name="He J."/>
            <person name="Wang M."/>
            <person name="Zheng J."/>
            <person name="Liu Z."/>
        </authorList>
    </citation>
    <scope>NUCLEOTIDE SEQUENCE</scope>
    <source>
        <strain evidence="8">ZL_2023a</strain>
        <tissue evidence="8">Muscle</tissue>
    </source>
</reference>
<proteinExistence type="inferred from homology"/>
<dbReference type="GO" id="GO:0005576">
    <property type="term" value="C:extracellular region"/>
    <property type="evidence" value="ECO:0007669"/>
    <property type="project" value="TreeGrafter"/>
</dbReference>
<dbReference type="InterPro" id="IPR011583">
    <property type="entry name" value="Chitinase_II/V-like_cat"/>
</dbReference>
<dbReference type="SMART" id="SM00636">
    <property type="entry name" value="Glyco_18"/>
    <property type="match status" value="1"/>
</dbReference>
<dbReference type="PANTHER" id="PTHR11177">
    <property type="entry name" value="CHITINASE"/>
    <property type="match status" value="1"/>
</dbReference>
<evidence type="ECO:0000256" key="5">
    <source>
        <dbReference type="RuleBase" id="RU004453"/>
    </source>
</evidence>
<keyword evidence="3 4" id="KW-0326">Glycosidase</keyword>
<evidence type="ECO:0000256" key="3">
    <source>
        <dbReference type="ARBA" id="ARBA00023295"/>
    </source>
</evidence>
<evidence type="ECO:0000256" key="1">
    <source>
        <dbReference type="ARBA" id="ARBA00022801"/>
    </source>
</evidence>
<feature type="domain" description="GH18" evidence="7">
    <location>
        <begin position="20"/>
        <end position="391"/>
    </location>
</feature>
<dbReference type="InterPro" id="IPR001579">
    <property type="entry name" value="Glyco_hydro_18_chit_AS"/>
</dbReference>
<dbReference type="Gene3D" id="3.20.20.80">
    <property type="entry name" value="Glycosidases"/>
    <property type="match status" value="1"/>
</dbReference>
<feature type="chain" id="PRO_5044717482" description="GH18 domain-containing protein" evidence="6">
    <location>
        <begin position="21"/>
        <end position="391"/>
    </location>
</feature>
<evidence type="ECO:0000256" key="6">
    <source>
        <dbReference type="SAM" id="SignalP"/>
    </source>
</evidence>
<keyword evidence="1 4" id="KW-0378">Hydrolase</keyword>
<evidence type="ECO:0000256" key="2">
    <source>
        <dbReference type="ARBA" id="ARBA00023157"/>
    </source>
</evidence>
<dbReference type="GO" id="GO:0008061">
    <property type="term" value="F:chitin binding"/>
    <property type="evidence" value="ECO:0007669"/>
    <property type="project" value="InterPro"/>
</dbReference>
<name>A0AAW0XTW4_CHEQU</name>
<gene>
    <name evidence="8" type="ORF">OTU49_017005</name>
</gene>
<dbReference type="InterPro" id="IPR001223">
    <property type="entry name" value="Glyco_hydro18_cat"/>
</dbReference>
<dbReference type="PANTHER" id="PTHR11177:SF317">
    <property type="entry name" value="CHITINASE 12-RELATED"/>
    <property type="match status" value="1"/>
</dbReference>
<dbReference type="AlphaFoldDB" id="A0AAW0XTW4"/>
<feature type="non-terminal residue" evidence="8">
    <location>
        <position position="1"/>
    </location>
</feature>
<dbReference type="EMBL" id="JARKIK010000017">
    <property type="protein sequence ID" value="KAK8746406.1"/>
    <property type="molecule type" value="Genomic_DNA"/>
</dbReference>
<comment type="caution">
    <text evidence="8">The sequence shown here is derived from an EMBL/GenBank/DDBJ whole genome shotgun (WGS) entry which is preliminary data.</text>
</comment>
<evidence type="ECO:0000313" key="9">
    <source>
        <dbReference type="Proteomes" id="UP001445076"/>
    </source>
</evidence>
<dbReference type="InterPro" id="IPR029070">
    <property type="entry name" value="Chitinase_insertion_sf"/>
</dbReference>
<dbReference type="EMBL" id="JARKIK010000017">
    <property type="protein sequence ID" value="KAK8746407.1"/>
    <property type="molecule type" value="Genomic_DNA"/>
</dbReference>
<dbReference type="Pfam" id="PF00704">
    <property type="entry name" value="Glyco_hydro_18"/>
    <property type="match status" value="1"/>
</dbReference>
<dbReference type="InterPro" id="IPR017853">
    <property type="entry name" value="GH"/>
</dbReference>
<comment type="similarity">
    <text evidence="5">Belongs to the glycosyl hydrolase 18 family.</text>
</comment>
<dbReference type="FunFam" id="3.10.50.10:FF:000001">
    <property type="entry name" value="Chitinase 3-like 1"/>
    <property type="match status" value="1"/>
</dbReference>
<dbReference type="EMBL" id="JARKIK010000017">
    <property type="protein sequence ID" value="KAK8746405.1"/>
    <property type="molecule type" value="Genomic_DNA"/>
</dbReference>
<evidence type="ECO:0000313" key="8">
    <source>
        <dbReference type="EMBL" id="KAK8746405.1"/>
    </source>
</evidence>
<evidence type="ECO:0000259" key="7">
    <source>
        <dbReference type="PROSITE" id="PS51910"/>
    </source>
</evidence>
<protein>
    <recommendedName>
        <fullName evidence="7">GH18 domain-containing protein</fullName>
    </recommendedName>
</protein>
<evidence type="ECO:0000256" key="4">
    <source>
        <dbReference type="RuleBase" id="RU000489"/>
    </source>
</evidence>
<dbReference type="Proteomes" id="UP001445076">
    <property type="component" value="Unassembled WGS sequence"/>
</dbReference>
<feature type="signal peptide" evidence="6">
    <location>
        <begin position="1"/>
        <end position="20"/>
    </location>
</feature>
<keyword evidence="6" id="KW-0732">Signal</keyword>
<keyword evidence="9" id="KW-1185">Reference proteome</keyword>
<sequence>TMRVLAVLVALTLTLSLTESVMMCYMASWAVYRDEDGKFDVEDIDPSICTHLIFAFAGISTTGEIQVLDPFHELCMDGGECAYDRFTSLKLQNDELLTLLSVGGWSEGSVKYSTMAADPAMRQTFITTTIALLKEHNFDGLDIDWEFPTMRGGLPEDKENFVTLLSEVHEALQAEGMILTAALSSGKDTIDEAYDVPGIAEHLDIANIMTYDFHGTWENFVHHASGLYPYSEDVDNARFLNTDFAINYWAEKGMPRDKMALGVPLYGTCWTLDDPTQTDYYSPASNPGEPGPWTQASGMLAYYEICYGQQTEPDAWVIQTAENLTEPYTYRDDLWCSYENYTSAANKANYARVHGLAGLMVWSIDMDDFHGYCHDETFDLIRIMKLVFNRC</sequence>
<dbReference type="PROSITE" id="PS01095">
    <property type="entry name" value="GH18_1"/>
    <property type="match status" value="1"/>
</dbReference>
<dbReference type="SUPFAM" id="SSF54556">
    <property type="entry name" value="Chitinase insertion domain"/>
    <property type="match status" value="1"/>
</dbReference>
<dbReference type="GO" id="GO:0006032">
    <property type="term" value="P:chitin catabolic process"/>
    <property type="evidence" value="ECO:0007669"/>
    <property type="project" value="TreeGrafter"/>
</dbReference>
<dbReference type="Gene3D" id="3.10.50.10">
    <property type="match status" value="1"/>
</dbReference>
<dbReference type="GO" id="GO:0004568">
    <property type="term" value="F:chitinase activity"/>
    <property type="evidence" value="ECO:0007669"/>
    <property type="project" value="TreeGrafter"/>
</dbReference>
<dbReference type="CDD" id="cd02872">
    <property type="entry name" value="GH18_chitolectin_chitotriosidase"/>
    <property type="match status" value="1"/>
</dbReference>
<reference evidence="8 9" key="1">
    <citation type="journal article" date="2024" name="BMC Genomics">
        <title>Genome assembly of redclaw crayfish (Cherax quadricarinatus) provides insights into its immune adaptation and hypoxia tolerance.</title>
        <authorList>
            <person name="Liu Z."/>
            <person name="Zheng J."/>
            <person name="Li H."/>
            <person name="Fang K."/>
            <person name="Wang S."/>
            <person name="He J."/>
            <person name="Zhou D."/>
            <person name="Weng S."/>
            <person name="Chi M."/>
            <person name="Gu Z."/>
            <person name="He J."/>
            <person name="Li F."/>
            <person name="Wang M."/>
        </authorList>
    </citation>
    <scope>NUCLEOTIDE SEQUENCE [LARGE SCALE GENOMIC DNA]</scope>
    <source>
        <strain evidence="8">ZL_2023a</strain>
    </source>
</reference>
<organism evidence="8 9">
    <name type="scientific">Cherax quadricarinatus</name>
    <name type="common">Australian red claw crayfish</name>
    <dbReference type="NCBI Taxonomy" id="27406"/>
    <lineage>
        <taxon>Eukaryota</taxon>
        <taxon>Metazoa</taxon>
        <taxon>Ecdysozoa</taxon>
        <taxon>Arthropoda</taxon>
        <taxon>Crustacea</taxon>
        <taxon>Multicrustacea</taxon>
        <taxon>Malacostraca</taxon>
        <taxon>Eumalacostraca</taxon>
        <taxon>Eucarida</taxon>
        <taxon>Decapoda</taxon>
        <taxon>Pleocyemata</taxon>
        <taxon>Astacidea</taxon>
        <taxon>Parastacoidea</taxon>
        <taxon>Parastacidae</taxon>
        <taxon>Cherax</taxon>
    </lineage>
</organism>
<accession>A0AAW0XTW4</accession>
<dbReference type="PROSITE" id="PS51910">
    <property type="entry name" value="GH18_2"/>
    <property type="match status" value="1"/>
</dbReference>